<dbReference type="Gene3D" id="3.40.50.1820">
    <property type="entry name" value="alpha/beta hydrolase"/>
    <property type="match status" value="1"/>
</dbReference>
<keyword evidence="1" id="KW-0378">Hydrolase</keyword>
<dbReference type="InterPro" id="IPR050300">
    <property type="entry name" value="GDXG_lipolytic_enzyme"/>
</dbReference>
<dbReference type="EMBL" id="LR899011">
    <property type="protein sequence ID" value="CAD7085982.1"/>
    <property type="molecule type" value="Genomic_DNA"/>
</dbReference>
<feature type="domain" description="BD-FAE-like" evidence="2">
    <location>
        <begin position="47"/>
        <end position="149"/>
    </location>
</feature>
<dbReference type="InterPro" id="IPR049492">
    <property type="entry name" value="BD-FAE-like_dom"/>
</dbReference>
<dbReference type="Pfam" id="PF20434">
    <property type="entry name" value="BD-FAE"/>
    <property type="match status" value="1"/>
</dbReference>
<evidence type="ECO:0000313" key="3">
    <source>
        <dbReference type="EMBL" id="CAD7085982.1"/>
    </source>
</evidence>
<dbReference type="PANTHER" id="PTHR48081:SF33">
    <property type="entry name" value="KYNURENINE FORMAMIDASE"/>
    <property type="match status" value="1"/>
</dbReference>
<organism evidence="3 4">
    <name type="scientific">Hermetia illucens</name>
    <name type="common">Black soldier fly</name>
    <dbReference type="NCBI Taxonomy" id="343691"/>
    <lineage>
        <taxon>Eukaryota</taxon>
        <taxon>Metazoa</taxon>
        <taxon>Ecdysozoa</taxon>
        <taxon>Arthropoda</taxon>
        <taxon>Hexapoda</taxon>
        <taxon>Insecta</taxon>
        <taxon>Pterygota</taxon>
        <taxon>Neoptera</taxon>
        <taxon>Endopterygota</taxon>
        <taxon>Diptera</taxon>
        <taxon>Brachycera</taxon>
        <taxon>Stratiomyomorpha</taxon>
        <taxon>Stratiomyidae</taxon>
        <taxon>Hermetiinae</taxon>
        <taxon>Hermetia</taxon>
    </lineage>
</organism>
<accession>A0A7R8YUN1</accession>
<dbReference type="SUPFAM" id="SSF53474">
    <property type="entry name" value="alpha/beta-Hydrolases"/>
    <property type="match status" value="1"/>
</dbReference>
<dbReference type="PANTHER" id="PTHR48081">
    <property type="entry name" value="AB HYDROLASE SUPERFAMILY PROTEIN C4A8.06C"/>
    <property type="match status" value="1"/>
</dbReference>
<evidence type="ECO:0000259" key="2">
    <source>
        <dbReference type="Pfam" id="PF20434"/>
    </source>
</evidence>
<protein>
    <recommendedName>
        <fullName evidence="2">BD-FAE-like domain-containing protein</fullName>
    </recommendedName>
</protein>
<dbReference type="Proteomes" id="UP000594454">
    <property type="component" value="Chromosome 3"/>
</dbReference>
<name>A0A7R8YUN1_HERIL</name>
<dbReference type="GO" id="GO:0004061">
    <property type="term" value="F:arylformamidase activity"/>
    <property type="evidence" value="ECO:0007669"/>
    <property type="project" value="TreeGrafter"/>
</dbReference>
<gene>
    <name evidence="3" type="ORF">HERILL_LOCUS8787</name>
</gene>
<reference evidence="3 4" key="1">
    <citation type="submission" date="2020-11" db="EMBL/GenBank/DDBJ databases">
        <authorList>
            <person name="Wallbank WR R."/>
            <person name="Pardo Diaz C."/>
            <person name="Kozak K."/>
            <person name="Martin S."/>
            <person name="Jiggins C."/>
            <person name="Moest M."/>
            <person name="Warren A I."/>
            <person name="Generalovic N T."/>
            <person name="Byers J.R.P. K."/>
            <person name="Montejo-Kovacevich G."/>
            <person name="Yen C E."/>
        </authorList>
    </citation>
    <scope>NUCLEOTIDE SEQUENCE [LARGE SCALE GENOMIC DNA]</scope>
</reference>
<dbReference type="OrthoDB" id="433474at2759"/>
<dbReference type="FunCoup" id="A0A7R8YUN1">
    <property type="interactions" value="237"/>
</dbReference>
<evidence type="ECO:0000256" key="1">
    <source>
        <dbReference type="ARBA" id="ARBA00022801"/>
    </source>
</evidence>
<sequence>MIIPLSIVLPRNITTVHITSSFAGVEKHAKYLKKANIKYGPGEKQLLDIYYKEDEQGMPVVVYIHGGYWQDFSKDISAFWLAPYLENGCRVILVGYDLCPAVTLSELVNEIKDGLKYCLEYAAETNAKAVSIIGHSAGAHLTISALDRETLTLPTINLVKSIYLVTGIYDLTVLINSSVNENNKLTLDESNVEQLSPMLFDYTYLRGHKLKIYVIAAEYESPLFIEQSEGMNKQLEKFNIDSQYKFISGVDHLDILEQLGKNDFELTQLLLEELN</sequence>
<evidence type="ECO:0000313" key="4">
    <source>
        <dbReference type="Proteomes" id="UP000594454"/>
    </source>
</evidence>
<proteinExistence type="predicted"/>
<dbReference type="AlphaFoldDB" id="A0A7R8YUN1"/>
<dbReference type="InterPro" id="IPR029058">
    <property type="entry name" value="AB_hydrolase_fold"/>
</dbReference>
<keyword evidence="4" id="KW-1185">Reference proteome</keyword>
<dbReference type="InParanoid" id="A0A7R8YUN1"/>